<dbReference type="Proteomes" id="UP000485058">
    <property type="component" value="Unassembled WGS sequence"/>
</dbReference>
<evidence type="ECO:0000313" key="2">
    <source>
        <dbReference type="EMBL" id="GFH08351.1"/>
    </source>
</evidence>
<organism evidence="2 3">
    <name type="scientific">Haematococcus lacustris</name>
    <name type="common">Green alga</name>
    <name type="synonym">Haematococcus pluvialis</name>
    <dbReference type="NCBI Taxonomy" id="44745"/>
    <lineage>
        <taxon>Eukaryota</taxon>
        <taxon>Viridiplantae</taxon>
        <taxon>Chlorophyta</taxon>
        <taxon>core chlorophytes</taxon>
        <taxon>Chlorophyceae</taxon>
        <taxon>CS clade</taxon>
        <taxon>Chlamydomonadales</taxon>
        <taxon>Haematococcaceae</taxon>
        <taxon>Haematococcus</taxon>
    </lineage>
</organism>
<dbReference type="EMBL" id="BLLF01000155">
    <property type="protein sequence ID" value="GFH08351.1"/>
    <property type="molecule type" value="Genomic_DNA"/>
</dbReference>
<accession>A0A699YFX0</accession>
<keyword evidence="3" id="KW-1185">Reference proteome</keyword>
<evidence type="ECO:0000256" key="1">
    <source>
        <dbReference type="SAM" id="MobiDB-lite"/>
    </source>
</evidence>
<gene>
    <name evidence="2" type="ORF">HaLaN_03297</name>
</gene>
<protein>
    <submittedName>
        <fullName evidence="2">Uncharacterized protein</fullName>
    </submittedName>
</protein>
<sequence length="110" mass="12209">MCPRTDYSSETGPPRDSKPGLYKHVQRTHGHAVTDLTCGEDVGEDELDDESRQQVAEQRRGRNEIWADLVKRGVSNQELGLCNNCGVMHLLGMYGWGTSKHGINLVSNVV</sequence>
<evidence type="ECO:0000313" key="3">
    <source>
        <dbReference type="Proteomes" id="UP000485058"/>
    </source>
</evidence>
<feature type="compositionally biased region" description="Polar residues" evidence="1">
    <location>
        <begin position="1"/>
        <end position="11"/>
    </location>
</feature>
<reference evidence="2 3" key="1">
    <citation type="submission" date="2020-02" db="EMBL/GenBank/DDBJ databases">
        <title>Draft genome sequence of Haematococcus lacustris strain NIES-144.</title>
        <authorList>
            <person name="Morimoto D."/>
            <person name="Nakagawa S."/>
            <person name="Yoshida T."/>
            <person name="Sawayama S."/>
        </authorList>
    </citation>
    <scope>NUCLEOTIDE SEQUENCE [LARGE SCALE GENOMIC DNA]</scope>
    <source>
        <strain evidence="2 3">NIES-144</strain>
    </source>
</reference>
<name>A0A699YFX0_HAELA</name>
<dbReference type="AlphaFoldDB" id="A0A699YFX0"/>
<feature type="region of interest" description="Disordered" evidence="1">
    <location>
        <begin position="1"/>
        <end position="22"/>
    </location>
</feature>
<proteinExistence type="predicted"/>
<comment type="caution">
    <text evidence="2">The sequence shown here is derived from an EMBL/GenBank/DDBJ whole genome shotgun (WGS) entry which is preliminary data.</text>
</comment>